<dbReference type="EMBL" id="FNGY01000016">
    <property type="protein sequence ID" value="SDO56510.1"/>
    <property type="molecule type" value="Genomic_DNA"/>
</dbReference>
<name>A0A1H0KL68_9SPHI</name>
<proteinExistence type="predicted"/>
<gene>
    <name evidence="1" type="ORF">SAMN05421820_11684</name>
</gene>
<dbReference type="AlphaFoldDB" id="A0A1H0KL68"/>
<sequence length="48" mass="5905">MLWLIAWLIERLSYLPGWFKRNVSDGFIFGKLMCVYWYLFLVENIFLV</sequence>
<organism evidence="1 2">
    <name type="scientific">Pedobacter steynii</name>
    <dbReference type="NCBI Taxonomy" id="430522"/>
    <lineage>
        <taxon>Bacteria</taxon>
        <taxon>Pseudomonadati</taxon>
        <taxon>Bacteroidota</taxon>
        <taxon>Sphingobacteriia</taxon>
        <taxon>Sphingobacteriales</taxon>
        <taxon>Sphingobacteriaceae</taxon>
        <taxon>Pedobacter</taxon>
    </lineage>
</organism>
<evidence type="ECO:0000313" key="1">
    <source>
        <dbReference type="EMBL" id="SDO56510.1"/>
    </source>
</evidence>
<protein>
    <submittedName>
        <fullName evidence="1">Uncharacterized protein</fullName>
    </submittedName>
</protein>
<keyword evidence="2" id="KW-1185">Reference proteome</keyword>
<reference evidence="2" key="1">
    <citation type="submission" date="2016-10" db="EMBL/GenBank/DDBJ databases">
        <authorList>
            <person name="Varghese N."/>
            <person name="Submissions S."/>
        </authorList>
    </citation>
    <scope>NUCLEOTIDE SEQUENCE [LARGE SCALE GENOMIC DNA]</scope>
    <source>
        <strain evidence="2">DSM 19110</strain>
    </source>
</reference>
<evidence type="ECO:0000313" key="2">
    <source>
        <dbReference type="Proteomes" id="UP000183200"/>
    </source>
</evidence>
<accession>A0A1H0KL68</accession>
<dbReference type="Proteomes" id="UP000183200">
    <property type="component" value="Unassembled WGS sequence"/>
</dbReference>